<dbReference type="AlphaFoldDB" id="A0A0D1YX85"/>
<sequence length="415" mass="43898">METIVNAAFADILIPGRGDPIKNGAVVWQGKTILYAGAQSSLPGQYSQLQAETFPILMPGMWDSHIHFLGATAGRMEMIASTSQTLAGARSVQNLHDTVMAGFTSVREVGGYGCELSKAIDEGHVVGPKIYSSHSAISMTAGHADIHSMNLQHIHDLCAYGLPLAIVDGVSECIKAVRLQLRHGARVIKVCASGGVVSDLDDPKHQQFSLEELRAIVEEARRAGRAVAAHCHGKAGIMAALEAGCHTIEHGSYLDTESVDLMVKKGAMLVATRSVIESCLAMPEIFPPRAYQKMLSVANAHAEAYALAITKGVKIALGTDIFLASSSGPLTYGKNGQELMYAVKAGMTPLQAIEAATANGPMTLGEQAPLSGQLKEGYDADMIALSANPLEAIECIADPNTVVRVWKQGTLIKSS</sequence>
<dbReference type="Gene3D" id="3.20.20.140">
    <property type="entry name" value="Metal-dependent hydrolases"/>
    <property type="match status" value="1"/>
</dbReference>
<evidence type="ECO:0000313" key="2">
    <source>
        <dbReference type="EMBL" id="KIW19896.1"/>
    </source>
</evidence>
<dbReference type="GO" id="GO:0016810">
    <property type="term" value="F:hydrolase activity, acting on carbon-nitrogen (but not peptide) bonds"/>
    <property type="evidence" value="ECO:0007669"/>
    <property type="project" value="InterPro"/>
</dbReference>
<dbReference type="VEuPathDB" id="FungiDB:PV08_00471"/>
<dbReference type="PANTHER" id="PTHR43135">
    <property type="entry name" value="ALPHA-D-RIBOSE 1-METHYLPHOSPHONATE 5-TRIPHOSPHATE DIPHOSPHATASE"/>
    <property type="match status" value="1"/>
</dbReference>
<name>A0A0D1YX85_9EURO</name>
<dbReference type="CDD" id="cd01299">
    <property type="entry name" value="Met_dep_hydrolase_A"/>
    <property type="match status" value="1"/>
</dbReference>
<keyword evidence="3" id="KW-1185">Reference proteome</keyword>
<dbReference type="STRING" id="91928.A0A0D1YX85"/>
<dbReference type="Proteomes" id="UP000053328">
    <property type="component" value="Unassembled WGS sequence"/>
</dbReference>
<protein>
    <recommendedName>
        <fullName evidence="1">Amidohydrolase-related domain-containing protein</fullName>
    </recommendedName>
</protein>
<gene>
    <name evidence="2" type="ORF">PV08_00471</name>
</gene>
<evidence type="ECO:0000313" key="3">
    <source>
        <dbReference type="Proteomes" id="UP000053328"/>
    </source>
</evidence>
<dbReference type="OrthoDB" id="194468at2759"/>
<accession>A0A0D1YX85</accession>
<dbReference type="InterPro" id="IPR057744">
    <property type="entry name" value="OTAase-like"/>
</dbReference>
<dbReference type="RefSeq" id="XP_016240112.1">
    <property type="nucleotide sequence ID" value="XM_016374836.1"/>
</dbReference>
<dbReference type="Pfam" id="PF01979">
    <property type="entry name" value="Amidohydro_1"/>
    <property type="match status" value="1"/>
</dbReference>
<dbReference type="SMR" id="A0A0D1YX85"/>
<dbReference type="EMBL" id="KN847492">
    <property type="protein sequence ID" value="KIW19896.1"/>
    <property type="molecule type" value="Genomic_DNA"/>
</dbReference>
<dbReference type="SUPFAM" id="SSF51338">
    <property type="entry name" value="Composite domain of metallo-dependent hydrolases"/>
    <property type="match status" value="2"/>
</dbReference>
<dbReference type="GeneID" id="27327554"/>
<dbReference type="HOGENOM" id="CLU_023620_2_1_1"/>
<proteinExistence type="predicted"/>
<dbReference type="Gene3D" id="2.30.40.10">
    <property type="entry name" value="Urease, subunit C, domain 1"/>
    <property type="match status" value="1"/>
</dbReference>
<dbReference type="SUPFAM" id="SSF51556">
    <property type="entry name" value="Metallo-dependent hydrolases"/>
    <property type="match status" value="1"/>
</dbReference>
<dbReference type="InterPro" id="IPR032466">
    <property type="entry name" value="Metal_Hydrolase"/>
</dbReference>
<feature type="domain" description="Amidohydrolase-related" evidence="1">
    <location>
        <begin position="56"/>
        <end position="411"/>
    </location>
</feature>
<dbReference type="PANTHER" id="PTHR43135:SF3">
    <property type="entry name" value="ALPHA-D-RIBOSE 1-METHYLPHOSPHONATE 5-TRIPHOSPHATE DIPHOSPHATASE"/>
    <property type="match status" value="1"/>
</dbReference>
<dbReference type="InterPro" id="IPR006680">
    <property type="entry name" value="Amidohydro-rel"/>
</dbReference>
<organism evidence="2 3">
    <name type="scientific">Exophiala spinifera</name>
    <dbReference type="NCBI Taxonomy" id="91928"/>
    <lineage>
        <taxon>Eukaryota</taxon>
        <taxon>Fungi</taxon>
        <taxon>Dikarya</taxon>
        <taxon>Ascomycota</taxon>
        <taxon>Pezizomycotina</taxon>
        <taxon>Eurotiomycetes</taxon>
        <taxon>Chaetothyriomycetidae</taxon>
        <taxon>Chaetothyriales</taxon>
        <taxon>Herpotrichiellaceae</taxon>
        <taxon>Exophiala</taxon>
    </lineage>
</organism>
<evidence type="ECO:0000259" key="1">
    <source>
        <dbReference type="Pfam" id="PF01979"/>
    </source>
</evidence>
<dbReference type="InterPro" id="IPR011059">
    <property type="entry name" value="Metal-dep_hydrolase_composite"/>
</dbReference>
<reference evidence="2 3" key="1">
    <citation type="submission" date="2015-01" db="EMBL/GenBank/DDBJ databases">
        <title>The Genome Sequence of Exophiala spinifera CBS89968.</title>
        <authorList>
            <consortium name="The Broad Institute Genomics Platform"/>
            <person name="Cuomo C."/>
            <person name="de Hoog S."/>
            <person name="Gorbushina A."/>
            <person name="Stielow B."/>
            <person name="Teixiera M."/>
            <person name="Abouelleil A."/>
            <person name="Chapman S.B."/>
            <person name="Priest M."/>
            <person name="Young S.K."/>
            <person name="Wortman J."/>
            <person name="Nusbaum C."/>
            <person name="Birren B."/>
        </authorList>
    </citation>
    <scope>NUCLEOTIDE SEQUENCE [LARGE SCALE GENOMIC DNA]</scope>
    <source>
        <strain evidence="2 3">CBS 89968</strain>
    </source>
</reference>
<dbReference type="InterPro" id="IPR051781">
    <property type="entry name" value="Metallo-dep_Hydrolase"/>
</dbReference>